<organism evidence="4 5">
    <name type="scientific">Carya illinoinensis</name>
    <name type="common">Pecan</name>
    <dbReference type="NCBI Taxonomy" id="32201"/>
    <lineage>
        <taxon>Eukaryota</taxon>
        <taxon>Viridiplantae</taxon>
        <taxon>Streptophyta</taxon>
        <taxon>Embryophyta</taxon>
        <taxon>Tracheophyta</taxon>
        <taxon>Spermatophyta</taxon>
        <taxon>Magnoliopsida</taxon>
        <taxon>eudicotyledons</taxon>
        <taxon>Gunneridae</taxon>
        <taxon>Pentapetalae</taxon>
        <taxon>rosids</taxon>
        <taxon>fabids</taxon>
        <taxon>Fagales</taxon>
        <taxon>Juglandaceae</taxon>
        <taxon>Carya</taxon>
    </lineage>
</organism>
<evidence type="ECO:0000259" key="2">
    <source>
        <dbReference type="Pfam" id="PF11331"/>
    </source>
</evidence>
<dbReference type="InterPro" id="IPR055126">
    <property type="entry name" value="EDR4-like_N"/>
</dbReference>
<dbReference type="GO" id="GO:1900150">
    <property type="term" value="P:regulation of defense response to fungus"/>
    <property type="evidence" value="ECO:0007669"/>
    <property type="project" value="InterPro"/>
</dbReference>
<feature type="region of interest" description="Disordered" evidence="1">
    <location>
        <begin position="78"/>
        <end position="122"/>
    </location>
</feature>
<evidence type="ECO:0000259" key="3">
    <source>
        <dbReference type="Pfam" id="PF22910"/>
    </source>
</evidence>
<protein>
    <recommendedName>
        <fullName evidence="6">Zinc-ribbon domain-containing protein</fullName>
    </recommendedName>
</protein>
<feature type="compositionally biased region" description="Polar residues" evidence="1">
    <location>
        <begin position="668"/>
        <end position="677"/>
    </location>
</feature>
<evidence type="ECO:0008006" key="6">
    <source>
        <dbReference type="Google" id="ProtNLM"/>
    </source>
</evidence>
<proteinExistence type="predicted"/>
<feature type="region of interest" description="Disordered" evidence="1">
    <location>
        <begin position="576"/>
        <end position="719"/>
    </location>
</feature>
<dbReference type="EMBL" id="CM031826">
    <property type="protein sequence ID" value="KAG6725596.1"/>
    <property type="molecule type" value="Genomic_DNA"/>
</dbReference>
<evidence type="ECO:0000313" key="4">
    <source>
        <dbReference type="EMBL" id="KAG6725596.1"/>
    </source>
</evidence>
<dbReference type="EMBL" id="CM031826">
    <property type="protein sequence ID" value="KAG6725587.1"/>
    <property type="molecule type" value="Genomic_DNA"/>
</dbReference>
<dbReference type="PANTHER" id="PTHR31105">
    <property type="entry name" value="EXTRA-LARGE G-PROTEIN-LIKE"/>
    <property type="match status" value="1"/>
</dbReference>
<reference evidence="4" key="1">
    <citation type="submission" date="2021-01" db="EMBL/GenBank/DDBJ databases">
        <authorList>
            <person name="Lovell J.T."/>
            <person name="Bentley N."/>
            <person name="Bhattarai G."/>
            <person name="Jenkins J.W."/>
            <person name="Sreedasyam A."/>
            <person name="Alarcon Y."/>
            <person name="Bock C."/>
            <person name="Boston L."/>
            <person name="Carlson J."/>
            <person name="Cervantes K."/>
            <person name="Clermont K."/>
            <person name="Krom N."/>
            <person name="Kubenka K."/>
            <person name="Mamidi S."/>
            <person name="Mattison C."/>
            <person name="Monteros M."/>
            <person name="Pisani C."/>
            <person name="Plott C."/>
            <person name="Rajasekar S."/>
            <person name="Rhein H.S."/>
            <person name="Rohla C."/>
            <person name="Song M."/>
            <person name="Hilaire R.S."/>
            <person name="Shu S."/>
            <person name="Wells L."/>
            <person name="Wang X."/>
            <person name="Webber J."/>
            <person name="Heerema R.J."/>
            <person name="Klein P."/>
            <person name="Conner P."/>
            <person name="Grauke L."/>
            <person name="Grimwood J."/>
            <person name="Schmutz J."/>
            <person name="Randall J.J."/>
        </authorList>
    </citation>
    <scope>NUCLEOTIDE SEQUENCE</scope>
    <source>
        <tissue evidence="4">Leaf</tissue>
    </source>
</reference>
<feature type="compositionally biased region" description="Basic and acidic residues" evidence="1">
    <location>
        <begin position="95"/>
        <end position="115"/>
    </location>
</feature>
<feature type="compositionally biased region" description="Low complexity" evidence="1">
    <location>
        <begin position="587"/>
        <end position="599"/>
    </location>
</feature>
<comment type="caution">
    <text evidence="4">The sequence shown here is derived from an EMBL/GenBank/DDBJ whole genome shotgun (WGS) entry which is preliminary data.</text>
</comment>
<sequence length="886" mass="98048">MADSAKVRLVRCPKCENLLPELADYSVYQCGGCGAVLRAKKKNCEVDAALSDKSDEERVGGLSTKSDISLDKEAVNLSDASDTDVKPNGDSLRCGQRDSEKDDTMGRDKEERNSEIKSTSGFQRSGWMSDWKFGESDEMDGLQINHKSNVEGVRLSTSNHPDEGPSNYNVDSPYSYGELSRNDNDPDRVNRVMYLEQDRAELLRKLDELKDQLSRSCSVVEKPKEKVPLDGRTVHPDPYGGCDNWFRNGPSALNRASMQFSGHDKHVAGQPYSNCWPDPFPCTNRHEVAMHGFYPSMHNPNHNPVLGDPFGSQGLRRASHHLPSQYPHPPLHPYFSGQYVDHNPESFEPYQTNSMFHQPSCSCLHCYDTLQRVSAPAPAPAPSFCNKRFPNVPNHPVMYQHEKPGAFGQLGHNSTIPPPSSNSDPQHHTRWPSDLNSEMGGFVCCHPRRVVVASGARHCRPMAGGAPFLTCYNCFKVLQLPKKVPVTLKKQQKMRCGACSAVINVAVIDKKLVLSVHAQTKDIPIDYDGSSSELVKGCSSHFHGHMNRNKANFSSDDYDESDYNFQSIDVEPVSLSMGMGSNSNKAGEMGSFHSSSPSPSEDESGPEVLIASKDNSTQQPTRVILSPPPPGSPLQEHFDHSSNNNVVNRFAKGNRSSRSDQEKVKPSKATSRQNSLKEASHATEMDVSFNDYTNTGVSQDSGDANREDDRPRNKGSESFFANIIKKSFRDFSRSNQTDERSRSNVSVNGHLIPERVLRKAEKRAGPIQPGKYWYDSRAGFWGVMGGPCLGIIPPFIEEFNYPMPDNCAGGNTGVFVNGRELHQKDLDLLANRGLPTARDRSYIIEISGSVLDEDNGEELDGLGKLAPTVEKAKHGFGMKAPRDRSQ</sequence>
<dbReference type="Pfam" id="PF22910">
    <property type="entry name" value="EDR4-like_1st"/>
    <property type="match status" value="1"/>
</dbReference>
<accession>A0A922FNI1</accession>
<name>A0A922FNI1_CARIL</name>
<feature type="domain" description="Probable zinc-ribbon" evidence="2">
    <location>
        <begin position="463"/>
        <end position="507"/>
    </location>
</feature>
<feature type="domain" description="Enhanced disease resistance 4-like N-terminal" evidence="3">
    <location>
        <begin position="6"/>
        <end position="39"/>
    </location>
</feature>
<feature type="region of interest" description="Disordered" evidence="1">
    <location>
        <begin position="408"/>
        <end position="432"/>
    </location>
</feature>
<dbReference type="Pfam" id="PF11331">
    <property type="entry name" value="Zn_ribbon_12"/>
    <property type="match status" value="1"/>
</dbReference>
<evidence type="ECO:0000256" key="1">
    <source>
        <dbReference type="SAM" id="MobiDB-lite"/>
    </source>
</evidence>
<dbReference type="EMBL" id="CM031826">
    <property type="protein sequence ID" value="KAG6725586.1"/>
    <property type="molecule type" value="Genomic_DNA"/>
</dbReference>
<dbReference type="Proteomes" id="UP000811246">
    <property type="component" value="Chromosome 2"/>
</dbReference>
<dbReference type="InterPro" id="IPR040244">
    <property type="entry name" value="EDR4-like"/>
</dbReference>
<dbReference type="AlphaFoldDB" id="A0A922FNI1"/>
<evidence type="ECO:0000313" key="5">
    <source>
        <dbReference type="Proteomes" id="UP000811246"/>
    </source>
</evidence>
<feature type="compositionally biased region" description="Basic and acidic residues" evidence="1">
    <location>
        <begin position="703"/>
        <end position="715"/>
    </location>
</feature>
<dbReference type="EMBL" id="CM031826">
    <property type="protein sequence ID" value="KAG6725588.1"/>
    <property type="molecule type" value="Genomic_DNA"/>
</dbReference>
<feature type="compositionally biased region" description="Polar residues" evidence="1">
    <location>
        <begin position="690"/>
        <end position="702"/>
    </location>
</feature>
<gene>
    <name evidence="4" type="ORF">I3842_02G039500</name>
</gene>
<dbReference type="InterPro" id="IPR021480">
    <property type="entry name" value="Zinc_ribbon_12"/>
</dbReference>
<dbReference type="PANTHER" id="PTHR31105:SF58">
    <property type="entry name" value="G-LIKE PROTEIN, PUTATIVE (DUF3133)-RELATED"/>
    <property type="match status" value="1"/>
</dbReference>